<dbReference type="CDD" id="cd00090">
    <property type="entry name" value="HTH_ARSR"/>
    <property type="match status" value="1"/>
</dbReference>
<evidence type="ECO:0000256" key="1">
    <source>
        <dbReference type="ARBA" id="ARBA00023015"/>
    </source>
</evidence>
<dbReference type="PANTHER" id="PTHR33154:SF33">
    <property type="entry name" value="TRANSCRIPTIONAL REPRESSOR SDPR"/>
    <property type="match status" value="1"/>
</dbReference>
<organism evidence="5">
    <name type="scientific">Candidatus Heimdallarchaeum endolithica</name>
    <dbReference type="NCBI Taxonomy" id="2876572"/>
    <lineage>
        <taxon>Archaea</taxon>
        <taxon>Promethearchaeati</taxon>
        <taxon>Candidatus Heimdallarchaeota</taxon>
        <taxon>Candidatus Heimdallarchaeia (ex Rinke et al. 2021) (nom. nud.)</taxon>
        <taxon>Candidatus Heimdallarchaeales</taxon>
        <taxon>Candidatus Heimdallarchaeaceae</taxon>
        <taxon>Candidatus Heimdallarchaeum</taxon>
    </lineage>
</organism>
<dbReference type="InterPro" id="IPR011991">
    <property type="entry name" value="ArsR-like_HTH"/>
</dbReference>
<evidence type="ECO:0000313" key="5">
    <source>
        <dbReference type="EMBL" id="UJG43578.1"/>
    </source>
</evidence>
<sequence length="235" mass="27646">MNEKKDNKEKKDINIIKLEKGETVDLSKALGSSKRLNILKYTAEEELNLSEIAEKINSTPQAVYHHLQILEKSKLIRVVREEKIKNMDKTIKYYRSNFHPEAINLILWAPLDNLDFEQLQERVPLSKLPIERIARKISNVMFQDKTEYKTDILTKLLEGLINETHHSMQALKEEYGLELDEKLWNLMLLFSQLSTLNAFKKTMENEKLKKNFDDLVALLAEEMFEEVLIEKKEIE</sequence>
<evidence type="ECO:0000259" key="4">
    <source>
        <dbReference type="PROSITE" id="PS50987"/>
    </source>
</evidence>
<keyword evidence="1" id="KW-0805">Transcription regulation</keyword>
<dbReference type="InterPro" id="IPR036388">
    <property type="entry name" value="WH-like_DNA-bd_sf"/>
</dbReference>
<feature type="domain" description="HTH arsR-type" evidence="4">
    <location>
        <begin position="15"/>
        <end position="110"/>
    </location>
</feature>
<proteinExistence type="predicted"/>
<dbReference type="EMBL" id="CP084167">
    <property type="protein sequence ID" value="UJG43578.1"/>
    <property type="molecule type" value="Genomic_DNA"/>
</dbReference>
<dbReference type="GO" id="GO:0003677">
    <property type="term" value="F:DNA binding"/>
    <property type="evidence" value="ECO:0007669"/>
    <property type="project" value="UniProtKB-KW"/>
</dbReference>
<dbReference type="PROSITE" id="PS50987">
    <property type="entry name" value="HTH_ARSR_2"/>
    <property type="match status" value="1"/>
</dbReference>
<dbReference type="SUPFAM" id="SSF46785">
    <property type="entry name" value="Winged helix' DNA-binding domain"/>
    <property type="match status" value="1"/>
</dbReference>
<dbReference type="Gene3D" id="1.10.10.10">
    <property type="entry name" value="Winged helix-like DNA-binding domain superfamily/Winged helix DNA-binding domain"/>
    <property type="match status" value="1"/>
</dbReference>
<dbReference type="SMART" id="SM00418">
    <property type="entry name" value="HTH_ARSR"/>
    <property type="match status" value="1"/>
</dbReference>
<dbReference type="InterPro" id="IPR051081">
    <property type="entry name" value="HTH_MetalResp_TranReg"/>
</dbReference>
<accession>A0A9Y1BQY9</accession>
<protein>
    <submittedName>
        <fullName evidence="5">Winged helix-turn-helix domain-containing protein</fullName>
    </submittedName>
</protein>
<dbReference type="AlphaFoldDB" id="A0A9Y1BQY9"/>
<reference evidence="5" key="1">
    <citation type="journal article" date="2022" name="Nat. Microbiol.">
        <title>Unique mobile elements and scalable gene flow at the prokaryote-eukaryote boundary revealed by circularized Asgard archaea genomes.</title>
        <authorList>
            <person name="Wu F."/>
            <person name="Speth D.R."/>
            <person name="Philosof A."/>
            <person name="Cremiere A."/>
            <person name="Narayanan A."/>
            <person name="Barco R.A."/>
            <person name="Connon S.A."/>
            <person name="Amend J.P."/>
            <person name="Antoshechkin I.A."/>
            <person name="Orphan V.J."/>
        </authorList>
    </citation>
    <scope>NUCLEOTIDE SEQUENCE</scope>
    <source>
        <strain evidence="5">PR6</strain>
    </source>
</reference>
<dbReference type="GO" id="GO:0003700">
    <property type="term" value="F:DNA-binding transcription factor activity"/>
    <property type="evidence" value="ECO:0007669"/>
    <property type="project" value="InterPro"/>
</dbReference>
<evidence type="ECO:0000256" key="2">
    <source>
        <dbReference type="ARBA" id="ARBA00023125"/>
    </source>
</evidence>
<dbReference type="Proteomes" id="UP001200513">
    <property type="component" value="Chromosome"/>
</dbReference>
<name>A0A9Y1BQY9_9ARCH</name>
<dbReference type="Pfam" id="PF12840">
    <property type="entry name" value="HTH_20"/>
    <property type="match status" value="1"/>
</dbReference>
<dbReference type="PANTHER" id="PTHR33154">
    <property type="entry name" value="TRANSCRIPTIONAL REGULATOR, ARSR FAMILY"/>
    <property type="match status" value="1"/>
</dbReference>
<keyword evidence="3" id="KW-0804">Transcription</keyword>
<dbReference type="InterPro" id="IPR036390">
    <property type="entry name" value="WH_DNA-bd_sf"/>
</dbReference>
<keyword evidence="2" id="KW-0238">DNA-binding</keyword>
<gene>
    <name evidence="5" type="ORF">K9W46_14570</name>
</gene>
<dbReference type="InterPro" id="IPR001845">
    <property type="entry name" value="HTH_ArsR_DNA-bd_dom"/>
</dbReference>
<evidence type="ECO:0000256" key="3">
    <source>
        <dbReference type="ARBA" id="ARBA00023163"/>
    </source>
</evidence>